<evidence type="ECO:0000256" key="5">
    <source>
        <dbReference type="ARBA" id="ARBA00022692"/>
    </source>
</evidence>
<dbReference type="Pfam" id="PF01594">
    <property type="entry name" value="AI-2E_transport"/>
    <property type="match status" value="1"/>
</dbReference>
<keyword evidence="3" id="KW-0813">Transport</keyword>
<proteinExistence type="inferred from homology"/>
<evidence type="ECO:0000256" key="2">
    <source>
        <dbReference type="ARBA" id="ARBA00009773"/>
    </source>
</evidence>
<gene>
    <name evidence="9" type="ORF">B5766_02715</name>
</gene>
<keyword evidence="6 8" id="KW-1133">Transmembrane helix</keyword>
<feature type="transmembrane region" description="Helical" evidence="8">
    <location>
        <begin position="274"/>
        <end position="295"/>
    </location>
</feature>
<keyword evidence="5 8" id="KW-0812">Transmembrane</keyword>
<comment type="caution">
    <text evidence="9">The sequence shown here is derived from an EMBL/GenBank/DDBJ whole genome shotgun (WGS) entry which is preliminary data.</text>
</comment>
<evidence type="ECO:0000313" key="10">
    <source>
        <dbReference type="Proteomes" id="UP000219994"/>
    </source>
</evidence>
<feature type="transmembrane region" description="Helical" evidence="8">
    <location>
        <begin position="5"/>
        <end position="25"/>
    </location>
</feature>
<protein>
    <submittedName>
        <fullName evidence="9">AI-2E family transporter</fullName>
    </submittedName>
</protein>
<dbReference type="PANTHER" id="PTHR21716:SF53">
    <property type="entry name" value="PERMEASE PERM-RELATED"/>
    <property type="match status" value="1"/>
</dbReference>
<evidence type="ECO:0000256" key="7">
    <source>
        <dbReference type="ARBA" id="ARBA00023136"/>
    </source>
</evidence>
<feature type="transmembrane region" description="Helical" evidence="8">
    <location>
        <begin position="61"/>
        <end position="86"/>
    </location>
</feature>
<dbReference type="GO" id="GO:0005886">
    <property type="term" value="C:plasma membrane"/>
    <property type="evidence" value="ECO:0007669"/>
    <property type="project" value="UniProtKB-SubCell"/>
</dbReference>
<feature type="transmembrane region" description="Helical" evidence="8">
    <location>
        <begin position="209"/>
        <end position="231"/>
    </location>
</feature>
<comment type="subcellular location">
    <subcellularLocation>
        <location evidence="1">Cell membrane</location>
        <topology evidence="1">Multi-pass membrane protein</topology>
    </subcellularLocation>
</comment>
<dbReference type="PANTHER" id="PTHR21716">
    <property type="entry name" value="TRANSMEMBRANE PROTEIN"/>
    <property type="match status" value="1"/>
</dbReference>
<sequence>MRNAFVLGLVGTLGVGVGLFILLAIGNLATVITYVGVALFLALGLDPSISWLEQRRMPRWVAILTVVIVLAAILTSILLIVIPVVVSQITQFSGQLPKIFEKVVSGTWLTALQQQFPFLAVDKLVSQLNTWATGLLTPDKVSEVAGGVLQVAVAVGGGLFSIVIVFILTIYFTASLTAFKQAAYLLVPKSKRERFADITEQITHSVGRYVLGQASLAAINAVASFIFLTIISAPFPAALAVIAGLFSLIPLVGTLSGSVLIVLTCLIPTLGTPLTALIAAIYYIIYMQVEAYILTPRIMQHTVKVPGAVVVIAALAGGTLLGILGALIAIPCAAAIMLIVKQVVVPRQESR</sequence>
<evidence type="ECO:0000313" key="9">
    <source>
        <dbReference type="EMBL" id="PDQ36179.1"/>
    </source>
</evidence>
<reference evidence="10" key="1">
    <citation type="submission" date="2017-03" db="EMBL/GenBank/DDBJ databases">
        <authorList>
            <person name="Lund M.B."/>
        </authorList>
    </citation>
    <scope>NUCLEOTIDE SEQUENCE [LARGE SCALE GENOMIC DNA]</scope>
</reference>
<dbReference type="InterPro" id="IPR002549">
    <property type="entry name" value="AI-2E-like"/>
</dbReference>
<feature type="transmembrane region" description="Helical" evidence="8">
    <location>
        <begin position="31"/>
        <end position="49"/>
    </location>
</feature>
<feature type="transmembrane region" description="Helical" evidence="8">
    <location>
        <begin position="237"/>
        <end position="267"/>
    </location>
</feature>
<dbReference type="GO" id="GO:0055085">
    <property type="term" value="P:transmembrane transport"/>
    <property type="evidence" value="ECO:0007669"/>
    <property type="project" value="TreeGrafter"/>
</dbReference>
<feature type="transmembrane region" description="Helical" evidence="8">
    <location>
        <begin position="148"/>
        <end position="172"/>
    </location>
</feature>
<keyword evidence="7 8" id="KW-0472">Membrane</keyword>
<evidence type="ECO:0000256" key="8">
    <source>
        <dbReference type="SAM" id="Phobius"/>
    </source>
</evidence>
<evidence type="ECO:0000256" key="4">
    <source>
        <dbReference type="ARBA" id="ARBA00022475"/>
    </source>
</evidence>
<evidence type="ECO:0000256" key="6">
    <source>
        <dbReference type="ARBA" id="ARBA00022989"/>
    </source>
</evidence>
<dbReference type="AlphaFoldDB" id="A0A2A6FTY5"/>
<organism evidence="9 10">
    <name type="scientific">Candidatus Lumbricidiphila eiseniae</name>
    <dbReference type="NCBI Taxonomy" id="1969409"/>
    <lineage>
        <taxon>Bacteria</taxon>
        <taxon>Bacillati</taxon>
        <taxon>Actinomycetota</taxon>
        <taxon>Actinomycetes</taxon>
        <taxon>Micrococcales</taxon>
        <taxon>Microbacteriaceae</taxon>
        <taxon>Candidatus Lumbricidiphila</taxon>
    </lineage>
</organism>
<accession>A0A2A6FTY5</accession>
<name>A0A2A6FTY5_9MICO</name>
<comment type="similarity">
    <text evidence="2">Belongs to the autoinducer-2 exporter (AI-2E) (TC 2.A.86) family.</text>
</comment>
<keyword evidence="4" id="KW-1003">Cell membrane</keyword>
<dbReference type="Proteomes" id="UP000219994">
    <property type="component" value="Unassembled WGS sequence"/>
</dbReference>
<evidence type="ECO:0000256" key="1">
    <source>
        <dbReference type="ARBA" id="ARBA00004651"/>
    </source>
</evidence>
<evidence type="ECO:0000256" key="3">
    <source>
        <dbReference type="ARBA" id="ARBA00022448"/>
    </source>
</evidence>
<feature type="transmembrane region" description="Helical" evidence="8">
    <location>
        <begin position="307"/>
        <end position="340"/>
    </location>
</feature>
<dbReference type="EMBL" id="NAEP01000023">
    <property type="protein sequence ID" value="PDQ36179.1"/>
    <property type="molecule type" value="Genomic_DNA"/>
</dbReference>